<proteinExistence type="predicted"/>
<comment type="caution">
    <text evidence="1">The sequence shown here is derived from an EMBL/GenBank/DDBJ whole genome shotgun (WGS) entry which is preliminary data.</text>
</comment>
<reference evidence="1 2" key="1">
    <citation type="submission" date="2023-05" db="EMBL/GenBank/DDBJ databases">
        <title>B98-5 Cell Line De Novo Hybrid Assembly: An Optical Mapping Approach.</title>
        <authorList>
            <person name="Kananen K."/>
            <person name="Auerbach J.A."/>
            <person name="Kautto E."/>
            <person name="Blachly J.S."/>
        </authorList>
    </citation>
    <scope>NUCLEOTIDE SEQUENCE [LARGE SCALE GENOMIC DNA]</scope>
    <source>
        <strain evidence="1">B95-8</strain>
        <tissue evidence="1">Cell line</tissue>
    </source>
</reference>
<organism evidence="1 2">
    <name type="scientific">Saguinus oedipus</name>
    <name type="common">Cotton-top tamarin</name>
    <name type="synonym">Oedipomidas oedipus</name>
    <dbReference type="NCBI Taxonomy" id="9490"/>
    <lineage>
        <taxon>Eukaryota</taxon>
        <taxon>Metazoa</taxon>
        <taxon>Chordata</taxon>
        <taxon>Craniata</taxon>
        <taxon>Vertebrata</taxon>
        <taxon>Euteleostomi</taxon>
        <taxon>Mammalia</taxon>
        <taxon>Eutheria</taxon>
        <taxon>Euarchontoglires</taxon>
        <taxon>Primates</taxon>
        <taxon>Haplorrhini</taxon>
        <taxon>Platyrrhini</taxon>
        <taxon>Cebidae</taxon>
        <taxon>Callitrichinae</taxon>
        <taxon>Saguinus</taxon>
    </lineage>
</organism>
<evidence type="ECO:0000313" key="2">
    <source>
        <dbReference type="Proteomes" id="UP001266305"/>
    </source>
</evidence>
<protein>
    <submittedName>
        <fullName evidence="1">Uncharacterized protein</fullName>
    </submittedName>
</protein>
<keyword evidence="2" id="KW-1185">Reference proteome</keyword>
<evidence type="ECO:0000313" key="1">
    <source>
        <dbReference type="EMBL" id="KAK2097998.1"/>
    </source>
</evidence>
<name>A0ABQ9ULP7_SAGOE</name>
<accession>A0ABQ9ULP7</accession>
<sequence length="76" mass="7950">MLAKVSELAPGKEAASHKQGRIPIVLTLTSERGGRFIPCGGHSGLLSSVDFGSEGMGRNRVPRSWAFSLVRDGGGV</sequence>
<dbReference type="Proteomes" id="UP001266305">
    <property type="component" value="Unassembled WGS sequence"/>
</dbReference>
<gene>
    <name evidence="1" type="ORF">P7K49_023449</name>
</gene>
<dbReference type="EMBL" id="JASSZA010000011">
    <property type="protein sequence ID" value="KAK2097998.1"/>
    <property type="molecule type" value="Genomic_DNA"/>
</dbReference>